<dbReference type="PROSITE" id="PS00455">
    <property type="entry name" value="AMP_BINDING"/>
    <property type="match status" value="1"/>
</dbReference>
<dbReference type="CDD" id="cd12117">
    <property type="entry name" value="A_NRPS_Srf_like"/>
    <property type="match status" value="1"/>
</dbReference>
<dbReference type="RefSeq" id="WP_244170490.1">
    <property type="nucleotide sequence ID" value="NZ_FNSO01000004.1"/>
</dbReference>
<dbReference type="Gene3D" id="3.40.50.980">
    <property type="match status" value="2"/>
</dbReference>
<dbReference type="SUPFAM" id="SSF47336">
    <property type="entry name" value="ACP-like"/>
    <property type="match status" value="1"/>
</dbReference>
<dbReference type="InterPro" id="IPR010071">
    <property type="entry name" value="AA_adenyl_dom"/>
</dbReference>
<evidence type="ECO:0000256" key="3">
    <source>
        <dbReference type="ARBA" id="ARBA00022553"/>
    </source>
</evidence>
<dbReference type="Pfam" id="PF00501">
    <property type="entry name" value="AMP-binding"/>
    <property type="match status" value="1"/>
</dbReference>
<keyword evidence="3" id="KW-0597">Phosphoprotein</keyword>
<protein>
    <submittedName>
        <fullName evidence="5">Amino acid adenylation domain-containing protein</fullName>
    </submittedName>
</protein>
<dbReference type="GO" id="GO:0043041">
    <property type="term" value="P:amino acid activation for nonribosomal peptide biosynthetic process"/>
    <property type="evidence" value="ECO:0007669"/>
    <property type="project" value="TreeGrafter"/>
</dbReference>
<dbReference type="Proteomes" id="UP000199622">
    <property type="component" value="Unassembled WGS sequence"/>
</dbReference>
<dbReference type="PANTHER" id="PTHR45527">
    <property type="entry name" value="NONRIBOSOMAL PEPTIDE SYNTHETASE"/>
    <property type="match status" value="1"/>
</dbReference>
<keyword evidence="2" id="KW-0596">Phosphopantetheine</keyword>
<dbReference type="FunFam" id="3.40.50.980:FF:000001">
    <property type="entry name" value="Non-ribosomal peptide synthetase"/>
    <property type="match status" value="1"/>
</dbReference>
<dbReference type="InterPro" id="IPR009081">
    <property type="entry name" value="PP-bd_ACP"/>
</dbReference>
<dbReference type="FunFam" id="3.30.300.30:FF:000010">
    <property type="entry name" value="Enterobactin synthetase component F"/>
    <property type="match status" value="1"/>
</dbReference>
<dbReference type="PROSITE" id="PS50075">
    <property type="entry name" value="CARRIER"/>
    <property type="match status" value="1"/>
</dbReference>
<comment type="cofactor">
    <cofactor evidence="1">
        <name>pantetheine 4'-phosphate</name>
        <dbReference type="ChEBI" id="CHEBI:47942"/>
    </cofactor>
</comment>
<dbReference type="InterPro" id="IPR045851">
    <property type="entry name" value="AMP-bd_C_sf"/>
</dbReference>
<dbReference type="GO" id="GO:0044550">
    <property type="term" value="P:secondary metabolite biosynthetic process"/>
    <property type="evidence" value="ECO:0007669"/>
    <property type="project" value="TreeGrafter"/>
</dbReference>
<evidence type="ECO:0000313" key="5">
    <source>
        <dbReference type="EMBL" id="SED34680.1"/>
    </source>
</evidence>
<dbReference type="InterPro" id="IPR036736">
    <property type="entry name" value="ACP-like_sf"/>
</dbReference>
<dbReference type="SMART" id="SM00823">
    <property type="entry name" value="PKS_PP"/>
    <property type="match status" value="1"/>
</dbReference>
<reference evidence="6" key="1">
    <citation type="submission" date="2016-10" db="EMBL/GenBank/DDBJ databases">
        <authorList>
            <person name="Varghese N."/>
            <person name="Submissions S."/>
        </authorList>
    </citation>
    <scope>NUCLEOTIDE SEQUENCE [LARGE SCALE GENOMIC DNA]</scope>
    <source>
        <strain evidence="6">DSM 44544</strain>
    </source>
</reference>
<organism evidence="5 6">
    <name type="scientific">Amycolatopsis tolypomycina</name>
    <dbReference type="NCBI Taxonomy" id="208445"/>
    <lineage>
        <taxon>Bacteria</taxon>
        <taxon>Bacillati</taxon>
        <taxon>Actinomycetota</taxon>
        <taxon>Actinomycetes</taxon>
        <taxon>Pseudonocardiales</taxon>
        <taxon>Pseudonocardiaceae</taxon>
        <taxon>Amycolatopsis</taxon>
    </lineage>
</organism>
<dbReference type="Gene3D" id="3.40.50.1820">
    <property type="entry name" value="alpha/beta hydrolase"/>
    <property type="match status" value="1"/>
</dbReference>
<evidence type="ECO:0000313" key="6">
    <source>
        <dbReference type="Proteomes" id="UP000199622"/>
    </source>
</evidence>
<dbReference type="Pfam" id="PF13193">
    <property type="entry name" value="AMP-binding_C"/>
    <property type="match status" value="1"/>
</dbReference>
<dbReference type="SUPFAM" id="SSF56801">
    <property type="entry name" value="Acetyl-CoA synthetase-like"/>
    <property type="match status" value="1"/>
</dbReference>
<dbReference type="PANTHER" id="PTHR45527:SF1">
    <property type="entry name" value="FATTY ACID SYNTHASE"/>
    <property type="match status" value="1"/>
</dbReference>
<dbReference type="InterPro" id="IPR000873">
    <property type="entry name" value="AMP-dep_synth/lig_dom"/>
</dbReference>
<dbReference type="GO" id="GO:0072330">
    <property type="term" value="P:monocarboxylic acid biosynthetic process"/>
    <property type="evidence" value="ECO:0007669"/>
    <property type="project" value="UniProtKB-ARBA"/>
</dbReference>
<gene>
    <name evidence="5" type="ORF">SAMN04489727_7502</name>
</gene>
<dbReference type="EMBL" id="FNSO01000004">
    <property type="protein sequence ID" value="SED34680.1"/>
    <property type="molecule type" value="Genomic_DNA"/>
</dbReference>
<name>A0A1H4ZZC0_9PSEU</name>
<sequence>MSRSVHEAFSAQAARTPDVVAVSGSDRTLTYRELDERANRLAHRLAGLGAGPDVPVAVLLQRSTDVVVTFLAALKAGSFYQPIHSAYPADRRQWIVDHSKATILVTDEASKGLGIPSVADVVLASEDLSDQPATAPAVTLDENAPAYVMYTSGSTGEPKGVAVRHTDALALALDSTWDTGNHERVLLIAPHAFNVSTYEIWVPLLHGGTVFVAPEGKLDIPTLGALLAEHAITGVHLTAGLFRVVAEEAPESLAGVREVLTGGDVIAPTAVARVLEVNPDLTVRAMYGATEGTVFSTNAAIRAPYTPGPVVPVGRAMDGVELHVLDERLDPVPDGTVGELYFGGVGVALGYAGRPDLTGERFVADPFGAPGSRMYRTGDLVRRTPAGEIEFVGRATDQVKILGFRVELAEIEAAIAGHPGLADVAVIAREVKAGDVRLVAYLVAESGEPDTGAIRERVRSRLPEYMLPAAFVVVDRLPLTANGKLDRAALPQPEFETAGASRAPSGPKEEALCRAFSEVLGIEEVGVDDSFFDLGGHSLLAMRLLNRIRAELGVELKINTLFDTPTVAGLAQVL</sequence>
<feature type="domain" description="Carrier" evidence="4">
    <location>
        <begin position="503"/>
        <end position="574"/>
    </location>
</feature>
<proteinExistence type="predicted"/>
<dbReference type="GO" id="GO:0031177">
    <property type="term" value="F:phosphopantetheine binding"/>
    <property type="evidence" value="ECO:0007669"/>
    <property type="project" value="InterPro"/>
</dbReference>
<dbReference type="FunFam" id="1.10.1200.10:FF:000016">
    <property type="entry name" value="Non-ribosomal peptide synthase"/>
    <property type="match status" value="1"/>
</dbReference>
<dbReference type="STRING" id="208445.SAMN04489727_7502"/>
<dbReference type="Gene3D" id="2.30.38.10">
    <property type="entry name" value="Luciferase, Domain 3"/>
    <property type="match status" value="1"/>
</dbReference>
<dbReference type="FunFam" id="2.30.38.10:FF:000001">
    <property type="entry name" value="Non-ribosomal peptide synthetase PvdI"/>
    <property type="match status" value="1"/>
</dbReference>
<evidence type="ECO:0000259" key="4">
    <source>
        <dbReference type="PROSITE" id="PS50075"/>
    </source>
</evidence>
<keyword evidence="6" id="KW-1185">Reference proteome</keyword>
<dbReference type="InterPro" id="IPR029058">
    <property type="entry name" value="AB_hydrolase_fold"/>
</dbReference>
<accession>A0A1H4ZZC0</accession>
<dbReference type="Gene3D" id="3.30.300.30">
    <property type="match status" value="1"/>
</dbReference>
<dbReference type="InterPro" id="IPR025110">
    <property type="entry name" value="AMP-bd_C"/>
</dbReference>
<dbReference type="InterPro" id="IPR020845">
    <property type="entry name" value="AMP-binding_CS"/>
</dbReference>
<dbReference type="NCBIfam" id="TIGR01733">
    <property type="entry name" value="AA-adenyl-dom"/>
    <property type="match status" value="1"/>
</dbReference>
<dbReference type="InterPro" id="IPR020806">
    <property type="entry name" value="PKS_PP-bd"/>
</dbReference>
<dbReference type="InterPro" id="IPR006162">
    <property type="entry name" value="Ppantetheine_attach_site"/>
</dbReference>
<evidence type="ECO:0000256" key="2">
    <source>
        <dbReference type="ARBA" id="ARBA00022450"/>
    </source>
</evidence>
<dbReference type="AlphaFoldDB" id="A0A1H4ZZC0"/>
<dbReference type="GO" id="GO:0005737">
    <property type="term" value="C:cytoplasm"/>
    <property type="evidence" value="ECO:0007669"/>
    <property type="project" value="TreeGrafter"/>
</dbReference>
<dbReference type="PROSITE" id="PS00012">
    <property type="entry name" value="PHOSPHOPANTETHEINE"/>
    <property type="match status" value="1"/>
</dbReference>
<evidence type="ECO:0000256" key="1">
    <source>
        <dbReference type="ARBA" id="ARBA00001957"/>
    </source>
</evidence>
<dbReference type="Pfam" id="PF00550">
    <property type="entry name" value="PP-binding"/>
    <property type="match status" value="1"/>
</dbReference>